<accession>A0A4R0MTL9</accession>
<dbReference type="EMBL" id="SJSK01000003">
    <property type="protein sequence ID" value="TCC90405.1"/>
    <property type="molecule type" value="Genomic_DNA"/>
</dbReference>
<keyword evidence="4 7" id="KW-0808">Transferase</keyword>
<dbReference type="PANTHER" id="PTHR43807">
    <property type="entry name" value="FI04487P"/>
    <property type="match status" value="1"/>
</dbReference>
<dbReference type="InterPro" id="IPR015421">
    <property type="entry name" value="PyrdxlP-dep_Trfase_major"/>
</dbReference>
<dbReference type="GO" id="GO:0005737">
    <property type="term" value="C:cytoplasm"/>
    <property type="evidence" value="ECO:0007669"/>
    <property type="project" value="TreeGrafter"/>
</dbReference>
<evidence type="ECO:0000256" key="5">
    <source>
        <dbReference type="ARBA" id="ARBA00022898"/>
    </source>
</evidence>
<dbReference type="SUPFAM" id="SSF53383">
    <property type="entry name" value="PLP-dependent transferases"/>
    <property type="match status" value="1"/>
</dbReference>
<evidence type="ECO:0000313" key="8">
    <source>
        <dbReference type="Proteomes" id="UP000292884"/>
    </source>
</evidence>
<dbReference type="PANTHER" id="PTHR43807:SF20">
    <property type="entry name" value="FI04487P"/>
    <property type="match status" value="1"/>
</dbReference>
<dbReference type="OrthoDB" id="9802328at2"/>
<sequence>MIPINSKLPTVGTTIFSVMSKLAQEHNAINLSQGFPDYATDPKLIKFVADAMYNGHNQYAPMPGLPVLREIIAEKAAEFYGAKYNPDTEVTITAGGTQAIFTAIAAVINAGDEVIIFEPAYDSYSPTIKLFGGLVKPFALHAPDYKIDWEMVKKLFSANTKMIILNSPQNPTGSILSKEDINALIKLTKNTDILILSDEVYEHIIYDGEQHQSVSLYPELQERSFVIASFGKLLHTTGWKLGYCLAPAKLTAEFRKTHQFNVFSVNTPMQLGIANYLKSENIYKEIPDFFQQKRDFFRSLLSETKFKLLPCKGSYFQCVSYEEISDEKDSEIAKRLVVEFGVASIPVSAFYTKNTDDSILRFCFAKEQSTLEQAVERLMKI</sequence>
<dbReference type="FunFam" id="3.40.640.10:FF:000033">
    <property type="entry name" value="Aspartate aminotransferase"/>
    <property type="match status" value="1"/>
</dbReference>
<dbReference type="InterPro" id="IPR004839">
    <property type="entry name" value="Aminotransferase_I/II_large"/>
</dbReference>
<dbReference type="RefSeq" id="WP_131553805.1">
    <property type="nucleotide sequence ID" value="NZ_SJSK01000003.1"/>
</dbReference>
<dbReference type="Pfam" id="PF00155">
    <property type="entry name" value="Aminotran_1_2"/>
    <property type="match status" value="1"/>
</dbReference>
<dbReference type="Gene3D" id="3.40.640.10">
    <property type="entry name" value="Type I PLP-dependent aspartate aminotransferase-like (Major domain)"/>
    <property type="match status" value="1"/>
</dbReference>
<dbReference type="InterPro" id="IPR051326">
    <property type="entry name" value="Kynurenine-oxoglutarate_AT"/>
</dbReference>
<dbReference type="CDD" id="cd00609">
    <property type="entry name" value="AAT_like"/>
    <property type="match status" value="1"/>
</dbReference>
<protein>
    <submittedName>
        <fullName evidence="7">Aminotransferase class I/II-fold pyridoxal phosphate-dependent enzyme</fullName>
    </submittedName>
</protein>
<evidence type="ECO:0000256" key="4">
    <source>
        <dbReference type="ARBA" id="ARBA00022679"/>
    </source>
</evidence>
<organism evidence="7 8">
    <name type="scientific">Pedobacter frigiditerrae</name>
    <dbReference type="NCBI Taxonomy" id="2530452"/>
    <lineage>
        <taxon>Bacteria</taxon>
        <taxon>Pseudomonadati</taxon>
        <taxon>Bacteroidota</taxon>
        <taxon>Sphingobacteriia</taxon>
        <taxon>Sphingobacteriales</taxon>
        <taxon>Sphingobacteriaceae</taxon>
        <taxon>Pedobacter</taxon>
    </lineage>
</organism>
<comment type="similarity">
    <text evidence="2">Belongs to the class-I pyridoxal-phosphate-dependent aminotransferase family.</text>
</comment>
<dbReference type="GO" id="GO:0030170">
    <property type="term" value="F:pyridoxal phosphate binding"/>
    <property type="evidence" value="ECO:0007669"/>
    <property type="project" value="InterPro"/>
</dbReference>
<keyword evidence="8" id="KW-1185">Reference proteome</keyword>
<evidence type="ECO:0000256" key="2">
    <source>
        <dbReference type="ARBA" id="ARBA00007441"/>
    </source>
</evidence>
<dbReference type="Proteomes" id="UP000292884">
    <property type="component" value="Unassembled WGS sequence"/>
</dbReference>
<comment type="caution">
    <text evidence="7">The sequence shown here is derived from an EMBL/GenBank/DDBJ whole genome shotgun (WGS) entry which is preliminary data.</text>
</comment>
<gene>
    <name evidence="7" type="ORF">EZ428_14110</name>
</gene>
<dbReference type="GO" id="GO:0016212">
    <property type="term" value="F:kynurenine-oxoglutarate transaminase activity"/>
    <property type="evidence" value="ECO:0007669"/>
    <property type="project" value="TreeGrafter"/>
</dbReference>
<dbReference type="InterPro" id="IPR015422">
    <property type="entry name" value="PyrdxlP-dep_Trfase_small"/>
</dbReference>
<dbReference type="Gene3D" id="3.90.1150.10">
    <property type="entry name" value="Aspartate Aminotransferase, domain 1"/>
    <property type="match status" value="1"/>
</dbReference>
<evidence type="ECO:0000256" key="3">
    <source>
        <dbReference type="ARBA" id="ARBA00022576"/>
    </source>
</evidence>
<dbReference type="AlphaFoldDB" id="A0A4R0MTL9"/>
<name>A0A4R0MTL9_9SPHI</name>
<keyword evidence="5" id="KW-0663">Pyridoxal phosphate</keyword>
<dbReference type="InterPro" id="IPR015424">
    <property type="entry name" value="PyrdxlP-dep_Trfase"/>
</dbReference>
<dbReference type="NCBIfam" id="NF006569">
    <property type="entry name" value="PRK09082.1"/>
    <property type="match status" value="1"/>
</dbReference>
<proteinExistence type="inferred from homology"/>
<evidence type="ECO:0000313" key="7">
    <source>
        <dbReference type="EMBL" id="TCC90405.1"/>
    </source>
</evidence>
<keyword evidence="3 7" id="KW-0032">Aminotransferase</keyword>
<evidence type="ECO:0000259" key="6">
    <source>
        <dbReference type="Pfam" id="PF00155"/>
    </source>
</evidence>
<evidence type="ECO:0000256" key="1">
    <source>
        <dbReference type="ARBA" id="ARBA00001933"/>
    </source>
</evidence>
<feature type="domain" description="Aminotransferase class I/classII large" evidence="6">
    <location>
        <begin position="28"/>
        <end position="378"/>
    </location>
</feature>
<dbReference type="NCBIfam" id="NF009079">
    <property type="entry name" value="PRK12414.1"/>
    <property type="match status" value="1"/>
</dbReference>
<comment type="cofactor">
    <cofactor evidence="1">
        <name>pyridoxal 5'-phosphate</name>
        <dbReference type="ChEBI" id="CHEBI:597326"/>
    </cofactor>
</comment>
<reference evidence="7 8" key="1">
    <citation type="submission" date="2019-02" db="EMBL/GenBank/DDBJ databases">
        <title>Pedobacter sp. RP-1-13 sp. nov., isolated from Arctic soil.</title>
        <authorList>
            <person name="Dahal R.H."/>
        </authorList>
    </citation>
    <scope>NUCLEOTIDE SEQUENCE [LARGE SCALE GENOMIC DNA]</scope>
    <source>
        <strain evidence="7 8">RP-1-13</strain>
    </source>
</reference>